<dbReference type="Pfam" id="PF00202">
    <property type="entry name" value="Aminotran_3"/>
    <property type="match status" value="1"/>
</dbReference>
<dbReference type="SUPFAM" id="SSF53383">
    <property type="entry name" value="PLP-dependent transferases"/>
    <property type="match status" value="1"/>
</dbReference>
<evidence type="ECO:0000256" key="2">
    <source>
        <dbReference type="ARBA" id="ARBA00002189"/>
    </source>
</evidence>
<keyword evidence="9 11" id="KW-0663">Pyridoxal phosphate</keyword>
<dbReference type="NCBIfam" id="TIGR02407">
    <property type="entry name" value="ectoine_ectB"/>
    <property type="match status" value="1"/>
</dbReference>
<comment type="similarity">
    <text evidence="4 11">Belongs to the class-III pyridoxal-phosphate-dependent aminotransferase family.</text>
</comment>
<proteinExistence type="inferred from homology"/>
<evidence type="ECO:0000256" key="3">
    <source>
        <dbReference type="ARBA" id="ARBA00004946"/>
    </source>
</evidence>
<evidence type="ECO:0000256" key="6">
    <source>
        <dbReference type="ARBA" id="ARBA00014798"/>
    </source>
</evidence>
<evidence type="ECO:0000256" key="7">
    <source>
        <dbReference type="ARBA" id="ARBA00022576"/>
    </source>
</evidence>
<dbReference type="Proteomes" id="UP001611580">
    <property type="component" value="Unassembled WGS sequence"/>
</dbReference>
<dbReference type="PROSITE" id="PS00600">
    <property type="entry name" value="AA_TRANSFER_CLASS_3"/>
    <property type="match status" value="1"/>
</dbReference>
<feature type="region of interest" description="Disordered" evidence="13">
    <location>
        <begin position="441"/>
        <end position="462"/>
    </location>
</feature>
<dbReference type="InterPro" id="IPR012773">
    <property type="entry name" value="Ectoine_EctB"/>
</dbReference>
<comment type="pathway">
    <text evidence="3 12">Amine and polyamine biosynthesis; ectoine biosynthesis; L-ectoine from L-aspartate 4-semialdehyde: step 1/3.</text>
</comment>
<evidence type="ECO:0000256" key="10">
    <source>
        <dbReference type="ARBA" id="ARBA00049111"/>
    </source>
</evidence>
<comment type="function">
    <text evidence="2 12">Catalyzes reversively the conversion of L-aspartate beta-semialdehyde (ASA) to L-2,4-diaminobutyrate (DABA) by transamination with L-glutamate.</text>
</comment>
<feature type="region of interest" description="Disordered" evidence="13">
    <location>
        <begin position="1"/>
        <end position="22"/>
    </location>
</feature>
<dbReference type="RefSeq" id="WP_397404289.1">
    <property type="nucleotide sequence ID" value="NZ_JBIRYI010000006.1"/>
</dbReference>
<dbReference type="NCBIfam" id="TIGR00709">
    <property type="entry name" value="dat"/>
    <property type="match status" value="1"/>
</dbReference>
<evidence type="ECO:0000313" key="14">
    <source>
        <dbReference type="EMBL" id="MFI2487504.1"/>
    </source>
</evidence>
<keyword evidence="7 12" id="KW-0032">Aminotransferase</keyword>
<organism evidence="14 15">
    <name type="scientific">Promicromonospora kroppenstedtii</name>
    <dbReference type="NCBI Taxonomy" id="440482"/>
    <lineage>
        <taxon>Bacteria</taxon>
        <taxon>Bacillati</taxon>
        <taxon>Actinomycetota</taxon>
        <taxon>Actinomycetes</taxon>
        <taxon>Micrococcales</taxon>
        <taxon>Promicromonosporaceae</taxon>
        <taxon>Promicromonospora</taxon>
    </lineage>
</organism>
<dbReference type="InterPro" id="IPR015421">
    <property type="entry name" value="PyrdxlP-dep_Trfase_major"/>
</dbReference>
<dbReference type="InterPro" id="IPR005814">
    <property type="entry name" value="Aminotrans_3"/>
</dbReference>
<dbReference type="PANTHER" id="PTHR43552:SF2">
    <property type="entry name" value="DIAMINOBUTYRATE--2-OXOGLUTARATE TRANSAMINASE"/>
    <property type="match status" value="1"/>
</dbReference>
<dbReference type="NCBIfam" id="NF006733">
    <property type="entry name" value="PRK09264.1"/>
    <property type="match status" value="1"/>
</dbReference>
<reference evidence="14 15" key="1">
    <citation type="submission" date="2024-10" db="EMBL/GenBank/DDBJ databases">
        <title>The Natural Products Discovery Center: Release of the First 8490 Sequenced Strains for Exploring Actinobacteria Biosynthetic Diversity.</title>
        <authorList>
            <person name="Kalkreuter E."/>
            <person name="Kautsar S.A."/>
            <person name="Yang D."/>
            <person name="Bader C.D."/>
            <person name="Teijaro C.N."/>
            <person name="Fluegel L."/>
            <person name="Davis C.M."/>
            <person name="Simpson J.R."/>
            <person name="Lauterbach L."/>
            <person name="Steele A.D."/>
            <person name="Gui C."/>
            <person name="Meng S."/>
            <person name="Li G."/>
            <person name="Viehrig K."/>
            <person name="Ye F."/>
            <person name="Su P."/>
            <person name="Kiefer A.F."/>
            <person name="Nichols A."/>
            <person name="Cepeda A.J."/>
            <person name="Yan W."/>
            <person name="Fan B."/>
            <person name="Jiang Y."/>
            <person name="Adhikari A."/>
            <person name="Zheng C.-J."/>
            <person name="Schuster L."/>
            <person name="Cowan T.M."/>
            <person name="Smanski M.J."/>
            <person name="Chevrette M.G."/>
            <person name="De Carvalho L.P.S."/>
            <person name="Shen B."/>
        </authorList>
    </citation>
    <scope>NUCLEOTIDE SEQUENCE [LARGE SCALE GENOMIC DNA]</scope>
    <source>
        <strain evidence="14 15">NPDC019481</strain>
    </source>
</reference>
<dbReference type="EC" id="2.6.1.76" evidence="5 12"/>
<dbReference type="Gene3D" id="3.90.1150.10">
    <property type="entry name" value="Aspartate Aminotransferase, domain 1"/>
    <property type="match status" value="1"/>
</dbReference>
<comment type="cofactor">
    <cofactor evidence="1 12">
        <name>pyridoxal 5'-phosphate</name>
        <dbReference type="ChEBI" id="CHEBI:597326"/>
    </cofactor>
</comment>
<dbReference type="InterPro" id="IPR015424">
    <property type="entry name" value="PyrdxlP-dep_Trfase"/>
</dbReference>
<feature type="compositionally biased region" description="Basic and acidic residues" evidence="13">
    <location>
        <begin position="442"/>
        <end position="462"/>
    </location>
</feature>
<dbReference type="EMBL" id="JBIRYI010000006">
    <property type="protein sequence ID" value="MFI2487504.1"/>
    <property type="molecule type" value="Genomic_DNA"/>
</dbReference>
<evidence type="ECO:0000256" key="13">
    <source>
        <dbReference type="SAM" id="MobiDB-lite"/>
    </source>
</evidence>
<dbReference type="CDD" id="cd00610">
    <property type="entry name" value="OAT_like"/>
    <property type="match status" value="1"/>
</dbReference>
<dbReference type="InterPro" id="IPR049704">
    <property type="entry name" value="Aminotrans_3_PPA_site"/>
</dbReference>
<keyword evidence="15" id="KW-1185">Reference proteome</keyword>
<dbReference type="Gene3D" id="3.40.640.10">
    <property type="entry name" value="Type I PLP-dependent aspartate aminotransferase-like (Major domain)"/>
    <property type="match status" value="1"/>
</dbReference>
<evidence type="ECO:0000256" key="12">
    <source>
        <dbReference type="RuleBase" id="RU365034"/>
    </source>
</evidence>
<evidence type="ECO:0000256" key="9">
    <source>
        <dbReference type="ARBA" id="ARBA00022898"/>
    </source>
</evidence>
<dbReference type="InterPro" id="IPR015422">
    <property type="entry name" value="PyrdxlP-dep_Trfase_small"/>
</dbReference>
<dbReference type="GO" id="GO:0045303">
    <property type="term" value="F:diaminobutyrate-2-oxoglutarate transaminase activity"/>
    <property type="evidence" value="ECO:0007669"/>
    <property type="project" value="UniProtKB-EC"/>
</dbReference>
<comment type="catalytic activity">
    <reaction evidence="10 12">
        <text>L-2,4-diaminobutanoate + 2-oxoglutarate = L-aspartate 4-semialdehyde + L-glutamate</text>
        <dbReference type="Rhea" id="RHEA:11160"/>
        <dbReference type="ChEBI" id="CHEBI:16810"/>
        <dbReference type="ChEBI" id="CHEBI:29985"/>
        <dbReference type="ChEBI" id="CHEBI:58761"/>
        <dbReference type="ChEBI" id="CHEBI:537519"/>
        <dbReference type="EC" id="2.6.1.76"/>
    </reaction>
</comment>
<dbReference type="PIRSF" id="PIRSF000521">
    <property type="entry name" value="Transaminase_4ab_Lys_Orn"/>
    <property type="match status" value="1"/>
</dbReference>
<accession>A0ABW7XJW9</accession>
<evidence type="ECO:0000256" key="5">
    <source>
        <dbReference type="ARBA" id="ARBA00013155"/>
    </source>
</evidence>
<gene>
    <name evidence="14" type="primary">ectB</name>
    <name evidence="14" type="ORF">ACH47X_11375</name>
</gene>
<evidence type="ECO:0000256" key="11">
    <source>
        <dbReference type="RuleBase" id="RU003560"/>
    </source>
</evidence>
<evidence type="ECO:0000313" key="15">
    <source>
        <dbReference type="Proteomes" id="UP001611580"/>
    </source>
</evidence>
<sequence length="462" mass="49237">MRPNTAMPTDHPTSSSMEASSTSVFDDIESQVRSYCRNWPATFTTASGSTIQAEDGRSYLDFFAGAGALNYGHNHPVLLDALVDYLRSGGIVHALDMHTAPKREFLTTFRDRILRPRDLDYKVMFPGPTGTNSVESALKLARKVTGRQHILSFTNAFHGMTLGALSVTGNSMKRNGAGLPLTNSSKIPYDDYFSGATEDFLWLERVLGDSGSGVDKPAAIIVESVQGEGGLSAARPEWLRALSELCRAHGILLILDDVQAGCGRTGEFFSFEESGIVPDIVCLSKSISGFGLSMALTLIRPELDQWEPGEHNGTFRGQNTSFVTATAALNQFWADDEFAAGVRARAAELHAGLAQIASGYDGAVVKGRGFLTGIKFAEPSAASKIAAAAYERGLLVETSGPEDEVLKTMPALTISSDELVSGIDIIAAASAEVLGAPVYRGEGSDVRGSDVLDGDPRGEESK</sequence>
<keyword evidence="8 12" id="KW-0808">Transferase</keyword>
<protein>
    <recommendedName>
        <fullName evidence="6 12">Diaminobutyrate--2-oxoglutarate transaminase</fullName>
        <ecNumber evidence="5 12">2.6.1.76</ecNumber>
    </recommendedName>
    <alternativeName>
        <fullName evidence="12">DABA aminotransferase</fullName>
    </alternativeName>
</protein>
<comment type="caution">
    <text evidence="14">The sequence shown here is derived from an EMBL/GenBank/DDBJ whole genome shotgun (WGS) entry which is preliminary data.</text>
</comment>
<name>A0ABW7XJW9_9MICO</name>
<evidence type="ECO:0000256" key="4">
    <source>
        <dbReference type="ARBA" id="ARBA00008954"/>
    </source>
</evidence>
<evidence type="ECO:0000256" key="8">
    <source>
        <dbReference type="ARBA" id="ARBA00022679"/>
    </source>
</evidence>
<evidence type="ECO:0000256" key="1">
    <source>
        <dbReference type="ARBA" id="ARBA00001933"/>
    </source>
</evidence>
<dbReference type="InterPro" id="IPR004637">
    <property type="entry name" value="Dat"/>
</dbReference>
<dbReference type="PANTHER" id="PTHR43552">
    <property type="entry name" value="DIAMINOBUTYRATE--2-OXOGLUTARATE AMINOTRANSFERASE"/>
    <property type="match status" value="1"/>
</dbReference>